<feature type="domain" description="Peptidase A1" evidence="5">
    <location>
        <begin position="68"/>
        <end position="441"/>
    </location>
</feature>
<dbReference type="InterPro" id="IPR021109">
    <property type="entry name" value="Peptidase_aspartic_dom_sf"/>
</dbReference>
<feature type="disulfide bond" evidence="3">
    <location>
        <begin position="97"/>
        <end position="102"/>
    </location>
</feature>
<dbReference type="SUPFAM" id="SSF50630">
    <property type="entry name" value="Acid proteases"/>
    <property type="match status" value="1"/>
</dbReference>
<dbReference type="EMBL" id="KN840512">
    <property type="protein sequence ID" value="KIP06682.1"/>
    <property type="molecule type" value="Genomic_DNA"/>
</dbReference>
<dbReference type="GO" id="GO:0004190">
    <property type="term" value="F:aspartic-type endopeptidase activity"/>
    <property type="evidence" value="ECO:0007669"/>
    <property type="project" value="InterPro"/>
</dbReference>
<proteinExistence type="inferred from homology"/>
<organism evidence="6 7">
    <name type="scientific">Phlebiopsis gigantea (strain 11061_1 CR5-6)</name>
    <name type="common">White-rot fungus</name>
    <name type="synonym">Peniophora gigantea</name>
    <dbReference type="NCBI Taxonomy" id="745531"/>
    <lineage>
        <taxon>Eukaryota</taxon>
        <taxon>Fungi</taxon>
        <taxon>Dikarya</taxon>
        <taxon>Basidiomycota</taxon>
        <taxon>Agaricomycotina</taxon>
        <taxon>Agaricomycetes</taxon>
        <taxon>Polyporales</taxon>
        <taxon>Phanerochaetaceae</taxon>
        <taxon>Phlebiopsis</taxon>
    </lineage>
</organism>
<dbReference type="PROSITE" id="PS51767">
    <property type="entry name" value="PEPTIDASE_A1"/>
    <property type="match status" value="1"/>
</dbReference>
<dbReference type="GO" id="GO:0006508">
    <property type="term" value="P:proteolysis"/>
    <property type="evidence" value="ECO:0007669"/>
    <property type="project" value="InterPro"/>
</dbReference>
<keyword evidence="7" id="KW-1185">Reference proteome</keyword>
<sequence>MVSSWSILSVLVSSAIVSALPFPFRAPTTQRPNIQLPFQRRSVVKSLHERDDGLAGTVGIGDLADLFYTVAVKVGGTTTSVNLDTGSSDLWVMSSQCTTKECKKSQSKSYPATSGKTTGASVDLRYGDSTTGTHASGPIMQDTVAVAGLSMASQVFAAANNTDSSAVQNGGAGIFGLGFPAQSFVQAAVVNQMFNTPTTTDDFVNNIISYGPLVSRLAMSGEIEEPMFAITLQRNTIDVSGTGQISIGELPQGVDNSSLTWVPVRLYDPADGGLNPPSFASNEVYPLRWEIPLDAVYLDGQKLPDTTLTGTSSELSALIDTGNSILRGPQDVVNNILSTVSPARAADSSALPTFPCASAHSLSFQIGGKMFPIDPRDFVSQNNSGDATTCVASNVVATDAPSAGALFSWSLGDPFFKSNLVVFYYGNLTHPSLDPPRIGFLSTVPQNASALLQSAVADAQSDGGVFESTVNAAPTVATVSTVTGVEPTSAALAVSATLSSTSTPTSTNAAQRSANVAASTSALSSATPSANQQNANSAAASSIPALSLASCYAAVALFSLLFGFL</sequence>
<keyword evidence="3" id="KW-1015">Disulfide bond</keyword>
<reference evidence="6 7" key="1">
    <citation type="journal article" date="2014" name="PLoS Genet.">
        <title>Analysis of the Phlebiopsis gigantea genome, transcriptome and secretome provides insight into its pioneer colonization strategies of wood.</title>
        <authorList>
            <person name="Hori C."/>
            <person name="Ishida T."/>
            <person name="Igarashi K."/>
            <person name="Samejima M."/>
            <person name="Suzuki H."/>
            <person name="Master E."/>
            <person name="Ferreira P."/>
            <person name="Ruiz-Duenas F.J."/>
            <person name="Held B."/>
            <person name="Canessa P."/>
            <person name="Larrondo L.F."/>
            <person name="Schmoll M."/>
            <person name="Druzhinina I.S."/>
            <person name="Kubicek C.P."/>
            <person name="Gaskell J.A."/>
            <person name="Kersten P."/>
            <person name="St John F."/>
            <person name="Glasner J."/>
            <person name="Sabat G."/>
            <person name="Splinter BonDurant S."/>
            <person name="Syed K."/>
            <person name="Yadav J."/>
            <person name="Mgbeahuruike A.C."/>
            <person name="Kovalchuk A."/>
            <person name="Asiegbu F.O."/>
            <person name="Lackner G."/>
            <person name="Hoffmeister D."/>
            <person name="Rencoret J."/>
            <person name="Gutierrez A."/>
            <person name="Sun H."/>
            <person name="Lindquist E."/>
            <person name="Barry K."/>
            <person name="Riley R."/>
            <person name="Grigoriev I.V."/>
            <person name="Henrissat B."/>
            <person name="Kues U."/>
            <person name="Berka R.M."/>
            <person name="Martinez A.T."/>
            <person name="Covert S.F."/>
            <person name="Blanchette R.A."/>
            <person name="Cullen D."/>
        </authorList>
    </citation>
    <scope>NUCLEOTIDE SEQUENCE [LARGE SCALE GENOMIC DNA]</scope>
    <source>
        <strain evidence="6 7">11061_1 CR5-6</strain>
    </source>
</reference>
<keyword evidence="4" id="KW-0732">Signal</keyword>
<feature type="active site" evidence="2">
    <location>
        <position position="84"/>
    </location>
</feature>
<dbReference type="PANTHER" id="PTHR47966:SF51">
    <property type="entry name" value="BETA-SITE APP-CLEAVING ENZYME, ISOFORM A-RELATED"/>
    <property type="match status" value="1"/>
</dbReference>
<dbReference type="HOGENOM" id="CLU_021426_0_0_1"/>
<gene>
    <name evidence="6" type="ORF">PHLGIDRAFT_128112</name>
</gene>
<dbReference type="InterPro" id="IPR001461">
    <property type="entry name" value="Aspartic_peptidase_A1"/>
</dbReference>
<dbReference type="InterPro" id="IPR034164">
    <property type="entry name" value="Pepsin-like_dom"/>
</dbReference>
<evidence type="ECO:0000313" key="7">
    <source>
        <dbReference type="Proteomes" id="UP000053257"/>
    </source>
</evidence>
<evidence type="ECO:0000313" key="6">
    <source>
        <dbReference type="EMBL" id="KIP06682.1"/>
    </source>
</evidence>
<dbReference type="Proteomes" id="UP000053257">
    <property type="component" value="Unassembled WGS sequence"/>
</dbReference>
<dbReference type="STRING" id="745531.A0A0C3S7B0"/>
<evidence type="ECO:0000256" key="2">
    <source>
        <dbReference type="PIRSR" id="PIRSR601461-1"/>
    </source>
</evidence>
<accession>A0A0C3S7B0</accession>
<evidence type="ECO:0000259" key="5">
    <source>
        <dbReference type="PROSITE" id="PS51767"/>
    </source>
</evidence>
<evidence type="ECO:0000256" key="1">
    <source>
        <dbReference type="ARBA" id="ARBA00007447"/>
    </source>
</evidence>
<dbReference type="Gene3D" id="2.40.70.10">
    <property type="entry name" value="Acid Proteases"/>
    <property type="match status" value="2"/>
</dbReference>
<evidence type="ECO:0000256" key="3">
    <source>
        <dbReference type="PIRSR" id="PIRSR601461-2"/>
    </source>
</evidence>
<dbReference type="PRINTS" id="PR00792">
    <property type="entry name" value="PEPSIN"/>
</dbReference>
<evidence type="ECO:0000256" key="4">
    <source>
        <dbReference type="SAM" id="SignalP"/>
    </source>
</evidence>
<dbReference type="PROSITE" id="PS00018">
    <property type="entry name" value="EF_HAND_1"/>
    <property type="match status" value="1"/>
</dbReference>
<dbReference type="InterPro" id="IPR018247">
    <property type="entry name" value="EF_Hand_1_Ca_BS"/>
</dbReference>
<comment type="similarity">
    <text evidence="1">Belongs to the peptidase A1 family.</text>
</comment>
<dbReference type="PANTHER" id="PTHR47966">
    <property type="entry name" value="BETA-SITE APP-CLEAVING ENZYME, ISOFORM A-RELATED"/>
    <property type="match status" value="1"/>
</dbReference>
<protein>
    <recommendedName>
        <fullName evidence="5">Peptidase A1 domain-containing protein</fullName>
    </recommendedName>
</protein>
<dbReference type="AlphaFoldDB" id="A0A0C3S7B0"/>
<feature type="signal peptide" evidence="4">
    <location>
        <begin position="1"/>
        <end position="19"/>
    </location>
</feature>
<dbReference type="CDD" id="cd05471">
    <property type="entry name" value="pepsin_like"/>
    <property type="match status" value="1"/>
</dbReference>
<dbReference type="InterPro" id="IPR033121">
    <property type="entry name" value="PEPTIDASE_A1"/>
</dbReference>
<feature type="active site" evidence="2">
    <location>
        <position position="320"/>
    </location>
</feature>
<name>A0A0C3S7B0_PHLG1</name>
<dbReference type="OrthoDB" id="3089at2759"/>
<dbReference type="Pfam" id="PF00026">
    <property type="entry name" value="Asp"/>
    <property type="match status" value="1"/>
</dbReference>
<feature type="chain" id="PRO_5002169869" description="Peptidase A1 domain-containing protein" evidence="4">
    <location>
        <begin position="20"/>
        <end position="565"/>
    </location>
</feature>